<evidence type="ECO:0000256" key="4">
    <source>
        <dbReference type="SAM" id="MobiDB-lite"/>
    </source>
</evidence>
<dbReference type="GeneID" id="34562260"/>
<feature type="compositionally biased region" description="Basic and acidic residues" evidence="4">
    <location>
        <begin position="652"/>
        <end position="664"/>
    </location>
</feature>
<feature type="region of interest" description="Disordered" evidence="4">
    <location>
        <begin position="559"/>
        <end position="593"/>
    </location>
</feature>
<dbReference type="InterPro" id="IPR027417">
    <property type="entry name" value="P-loop_NTPase"/>
</dbReference>
<proteinExistence type="inferred from homology"/>
<dbReference type="Pfam" id="PF03969">
    <property type="entry name" value="AFG1_ATPase"/>
    <property type="match status" value="2"/>
</dbReference>
<gene>
    <name evidence="5" type="ORF">CORC01_09120</name>
</gene>
<dbReference type="SUPFAM" id="SSF52540">
    <property type="entry name" value="P-loop containing nucleoside triphosphate hydrolases"/>
    <property type="match status" value="1"/>
</dbReference>
<keyword evidence="6" id="KW-1185">Reference proteome</keyword>
<comment type="similarity">
    <text evidence="1">Belongs to the AFG1 ATPase family.</text>
</comment>
<evidence type="ECO:0000313" key="5">
    <source>
        <dbReference type="EMBL" id="OHE95530.1"/>
    </source>
</evidence>
<dbReference type="GO" id="GO:0005739">
    <property type="term" value="C:mitochondrion"/>
    <property type="evidence" value="ECO:0007669"/>
    <property type="project" value="TreeGrafter"/>
</dbReference>
<dbReference type="Proteomes" id="UP000176998">
    <property type="component" value="Unassembled WGS sequence"/>
</dbReference>
<feature type="region of interest" description="Disordered" evidence="4">
    <location>
        <begin position="641"/>
        <end position="680"/>
    </location>
</feature>
<dbReference type="AlphaFoldDB" id="A0A1G4B285"/>
<evidence type="ECO:0000256" key="3">
    <source>
        <dbReference type="ARBA" id="ARBA00022840"/>
    </source>
</evidence>
<sequence>MISHTLRLPTARKMASTVRWYSTAMAITDPLVKYRTLVSTKVLSPDQDQHRLAIHLQKLYGRLKDYAPEVDYRERLKQVADIPEARDPEEAAATLAMPSHPIWDNPLFKHLARKAMPEPKDSNPMALVHVMTSLEGAMTINSPRGLFLSGEVGVGKSMLIDLLAQGLPTERKRRWHFNTFMLYTFSQLEKFRQSHTELDGNEKEYAMLWLAKKLVEESPILFLDEFQLPDRAASKILSHLFIAFFHLGGVLVASSNRVPEELQKAIGIEYTVAPSDGFLKSLFLSGARSRGTRHGQNDFAAFLEVLKARCDFWHMEGAIDWRRRESGDKAVVEAMLIEKAGIAAEPADTHEGKPTIHWSNCTILMDSETSKETTKPAKYFLTPETSGWTLELADLLSRPWSPATLTVYGRTIPVPRQRDGVAYWDFEALVATFGPADYVTMASTYHTFIIDNVPIMTTLHKNEARRFITLLDALYEARCKLFVRAQTGPDDLFFPDIRAAQAEMAAAAEAAAAAAAASGTTAQPGEEVVSSDAIYSETIAEVYQDSAAPFRPNISYYDTDAPTSKYDPDQDSDFGRLGNVSSATGASSPNFSNTAGFIGEDESFAYRRAASRLWELCSASWHARGAEGDPAEWWTPVPRTARHWENSAPSKPKRDEPSPPRKQSDAVMGPSRPVEEPFGTDKLVIERWRALEEAERRRGESSS</sequence>
<feature type="compositionally biased region" description="Polar residues" evidence="4">
    <location>
        <begin position="579"/>
        <end position="593"/>
    </location>
</feature>
<reference evidence="5 6" key="1">
    <citation type="submission" date="2016-09" db="EMBL/GenBank/DDBJ databases">
        <authorList>
            <person name="Capua I."/>
            <person name="De Benedictis P."/>
            <person name="Joannis T."/>
            <person name="Lombin L.H."/>
            <person name="Cattoli G."/>
        </authorList>
    </citation>
    <scope>NUCLEOTIDE SEQUENCE [LARGE SCALE GENOMIC DNA]</scope>
    <source>
        <strain evidence="5 6">IMI 309357</strain>
    </source>
</reference>
<comment type="caution">
    <text evidence="5">The sequence shown here is derived from an EMBL/GenBank/DDBJ whole genome shotgun (WGS) entry which is preliminary data.</text>
</comment>
<keyword evidence="2" id="KW-0547">Nucleotide-binding</keyword>
<keyword evidence="3" id="KW-0067">ATP-binding</keyword>
<dbReference type="EMBL" id="MJBS01000081">
    <property type="protein sequence ID" value="OHE95530.1"/>
    <property type="molecule type" value="Genomic_DNA"/>
</dbReference>
<dbReference type="OrthoDB" id="548867at2759"/>
<dbReference type="Gene3D" id="3.40.50.300">
    <property type="entry name" value="P-loop containing nucleotide triphosphate hydrolases"/>
    <property type="match status" value="1"/>
</dbReference>
<dbReference type="InterPro" id="IPR005654">
    <property type="entry name" value="ATPase_AFG1-like"/>
</dbReference>
<accession>A0A1G4B285</accession>
<dbReference type="CDD" id="cd00009">
    <property type="entry name" value="AAA"/>
    <property type="match status" value="1"/>
</dbReference>
<dbReference type="GO" id="GO:0005524">
    <property type="term" value="F:ATP binding"/>
    <property type="evidence" value="ECO:0007669"/>
    <property type="project" value="UniProtKB-KW"/>
</dbReference>
<dbReference type="PANTHER" id="PTHR12169">
    <property type="entry name" value="ATPASE N2B"/>
    <property type="match status" value="1"/>
</dbReference>
<dbReference type="PANTHER" id="PTHR12169:SF2">
    <property type="entry name" value="AFG1P"/>
    <property type="match status" value="1"/>
</dbReference>
<dbReference type="GO" id="GO:0016887">
    <property type="term" value="F:ATP hydrolysis activity"/>
    <property type="evidence" value="ECO:0007669"/>
    <property type="project" value="InterPro"/>
</dbReference>
<evidence type="ECO:0000256" key="1">
    <source>
        <dbReference type="ARBA" id="ARBA00010322"/>
    </source>
</evidence>
<protein>
    <submittedName>
        <fullName evidence="5">AFG1-like ATPase</fullName>
    </submittedName>
</protein>
<evidence type="ECO:0000256" key="2">
    <source>
        <dbReference type="ARBA" id="ARBA00022741"/>
    </source>
</evidence>
<name>A0A1G4B285_9PEZI</name>
<organism evidence="5 6">
    <name type="scientific">Colletotrichum orchidophilum</name>
    <dbReference type="NCBI Taxonomy" id="1209926"/>
    <lineage>
        <taxon>Eukaryota</taxon>
        <taxon>Fungi</taxon>
        <taxon>Dikarya</taxon>
        <taxon>Ascomycota</taxon>
        <taxon>Pezizomycotina</taxon>
        <taxon>Sordariomycetes</taxon>
        <taxon>Hypocreomycetidae</taxon>
        <taxon>Glomerellales</taxon>
        <taxon>Glomerellaceae</taxon>
        <taxon>Colletotrichum</taxon>
    </lineage>
</organism>
<evidence type="ECO:0000313" key="6">
    <source>
        <dbReference type="Proteomes" id="UP000176998"/>
    </source>
</evidence>
<dbReference type="RefSeq" id="XP_022472692.1">
    <property type="nucleotide sequence ID" value="XM_022620750.1"/>
</dbReference>